<dbReference type="InterPro" id="IPR006674">
    <property type="entry name" value="HD_domain"/>
</dbReference>
<dbReference type="Pfam" id="PF01966">
    <property type="entry name" value="HD"/>
    <property type="match status" value="1"/>
</dbReference>
<dbReference type="SUPFAM" id="SSF109604">
    <property type="entry name" value="HD-domain/PDEase-like"/>
    <property type="match status" value="1"/>
</dbReference>
<proteinExistence type="predicted"/>
<reference evidence="3" key="1">
    <citation type="submission" date="2023-06" db="EMBL/GenBank/DDBJ databases">
        <title>Identification and characterization of horizontal gene transfer across gut microbiota members of farm animals based on homology search.</title>
        <authorList>
            <person name="Zeman M."/>
            <person name="Kubasova T."/>
            <person name="Jahodarova E."/>
            <person name="Nykrynova M."/>
            <person name="Rychlik I."/>
        </authorList>
    </citation>
    <scope>NUCLEOTIDE SEQUENCE [LARGE SCALE GENOMIC DNA]</scope>
    <source>
        <strain evidence="3">ET39</strain>
    </source>
</reference>
<reference evidence="2 3" key="3">
    <citation type="submission" date="2023-06" db="EMBL/GenBank/DDBJ databases">
        <authorList>
            <person name="Zeman M."/>
            <person name="Kubasova T."/>
            <person name="Jahodarova E."/>
            <person name="Nykrynova M."/>
            <person name="Rychlik I."/>
        </authorList>
    </citation>
    <scope>NUCLEOTIDE SEQUENCE [LARGE SCALE GENOMIC DNA]</scope>
    <source>
        <strain evidence="2 3">ET39</strain>
    </source>
</reference>
<feature type="domain" description="HD" evidence="1">
    <location>
        <begin position="36"/>
        <end position="138"/>
    </location>
</feature>
<accession>A0ABT7UD44</accession>
<name>A0ABT7UD44_9FIRM</name>
<evidence type="ECO:0000313" key="3">
    <source>
        <dbReference type="Proteomes" id="UP001529340"/>
    </source>
</evidence>
<dbReference type="Gene3D" id="1.10.3210.10">
    <property type="entry name" value="Hypothetical protein af1432"/>
    <property type="match status" value="1"/>
</dbReference>
<dbReference type="RefSeq" id="WP_289607993.1">
    <property type="nucleotide sequence ID" value="NZ_JAUDCG010000032.1"/>
</dbReference>
<organism evidence="2 3">
    <name type="scientific">Amedibacillus dolichus</name>
    <dbReference type="NCBI Taxonomy" id="31971"/>
    <lineage>
        <taxon>Bacteria</taxon>
        <taxon>Bacillati</taxon>
        <taxon>Bacillota</taxon>
        <taxon>Erysipelotrichia</taxon>
        <taxon>Erysipelotrichales</taxon>
        <taxon>Erysipelotrichaceae</taxon>
        <taxon>Amedibacillus</taxon>
    </lineage>
</organism>
<keyword evidence="3" id="KW-1185">Reference proteome</keyword>
<gene>
    <name evidence="2" type="ORF">QUV96_07840</name>
</gene>
<reference evidence="2 3" key="2">
    <citation type="submission" date="2023-06" db="EMBL/GenBank/DDBJ databases">
        <title>Identification and characterization of horizontal gene transfer across gut microbiota members of farm animals based on homology search.</title>
        <authorList>
            <person name="Schwarzerova J."/>
            <person name="Nykrynova M."/>
            <person name="Jureckova K."/>
            <person name="Cejkova D."/>
            <person name="Rychlik I."/>
        </authorList>
    </citation>
    <scope>NUCLEOTIDE SEQUENCE [LARGE SCALE GENOMIC DNA]</scope>
    <source>
        <strain evidence="2 3">ET39</strain>
    </source>
</reference>
<sequence>MKKEIHAEASSRLIFYLGDERLLQMKQFIQHGDVSTYDHCLLVAYYSFLWMRKLHIRCSEDELIRGALLHDYYLYDWHEKEKWHRMHGFRHPGFALSNAQRDFELSEKEKEIIRKHMWPLTIIPPTCREAWIVNSADTFISLMETIASRKRFGKMKEYWVHRPLRAMYDQSAKELDQFV</sequence>
<comment type="caution">
    <text evidence="2">The sequence shown here is derived from an EMBL/GenBank/DDBJ whole genome shotgun (WGS) entry which is preliminary data.</text>
</comment>
<dbReference type="Proteomes" id="UP001529340">
    <property type="component" value="Unassembled WGS sequence"/>
</dbReference>
<protein>
    <submittedName>
        <fullName evidence="2">Phosphohydrolase</fullName>
    </submittedName>
</protein>
<evidence type="ECO:0000313" key="2">
    <source>
        <dbReference type="EMBL" id="MDM8157547.1"/>
    </source>
</evidence>
<dbReference type="EMBL" id="JAUDCG010000032">
    <property type="protein sequence ID" value="MDM8157547.1"/>
    <property type="molecule type" value="Genomic_DNA"/>
</dbReference>
<evidence type="ECO:0000259" key="1">
    <source>
        <dbReference type="Pfam" id="PF01966"/>
    </source>
</evidence>